<reference evidence="3" key="1">
    <citation type="submission" date="2021-03" db="EMBL/GenBank/DDBJ databases">
        <title>Description of Psychrosphaera ytuae sp. nov. isolated from deep sea sediment of South China Sea.</title>
        <authorList>
            <person name="Zhang J."/>
            <person name="Xu X.-D."/>
        </authorList>
    </citation>
    <scope>NUCLEOTIDE SEQUENCE</scope>
    <source>
        <strain evidence="3">MTZ26</strain>
    </source>
</reference>
<gene>
    <name evidence="3" type="ORF">J1N51_02940</name>
</gene>
<keyword evidence="4" id="KW-1185">Reference proteome</keyword>
<accession>A0A975HKL8</accession>
<evidence type="ECO:0000313" key="3">
    <source>
        <dbReference type="EMBL" id="QTH64454.1"/>
    </source>
</evidence>
<feature type="transmembrane region" description="Helical" evidence="2">
    <location>
        <begin position="84"/>
        <end position="106"/>
    </location>
</feature>
<feature type="transmembrane region" description="Helical" evidence="2">
    <location>
        <begin position="61"/>
        <end position="78"/>
    </location>
</feature>
<dbReference type="AlphaFoldDB" id="A0A975HKL8"/>
<sequence>MNRLIRAIALLPLLLLLVKSGMEVNQGNAVSTSYWVFGLAVINLFALNMSLEKLRDGIKGILYSGLMANFLLVLTILMGQQVSLLTLFIFSVYALSVFILALLDLINVKYVDNSKAEAPFHSSDDDQVVNHSKSTEDQSSKRSLNEARD</sequence>
<keyword evidence="2" id="KW-1133">Transmembrane helix</keyword>
<keyword evidence="2" id="KW-0812">Transmembrane</keyword>
<feature type="compositionally biased region" description="Basic and acidic residues" evidence="1">
    <location>
        <begin position="133"/>
        <end position="149"/>
    </location>
</feature>
<organism evidence="3 4">
    <name type="scientific">Psychrosphaera ytuae</name>
    <dbReference type="NCBI Taxonomy" id="2820710"/>
    <lineage>
        <taxon>Bacteria</taxon>
        <taxon>Pseudomonadati</taxon>
        <taxon>Pseudomonadota</taxon>
        <taxon>Gammaproteobacteria</taxon>
        <taxon>Alteromonadales</taxon>
        <taxon>Pseudoalteromonadaceae</taxon>
        <taxon>Psychrosphaera</taxon>
    </lineage>
</organism>
<dbReference type="EMBL" id="CP072110">
    <property type="protein sequence ID" value="QTH64454.1"/>
    <property type="molecule type" value="Genomic_DNA"/>
</dbReference>
<dbReference type="KEGG" id="psym:J1N51_02940"/>
<proteinExistence type="predicted"/>
<dbReference type="Proteomes" id="UP000682739">
    <property type="component" value="Chromosome"/>
</dbReference>
<name>A0A975HKL8_9GAMM</name>
<evidence type="ECO:0000256" key="2">
    <source>
        <dbReference type="SAM" id="Phobius"/>
    </source>
</evidence>
<protein>
    <submittedName>
        <fullName evidence="3">Uncharacterized protein</fullName>
    </submittedName>
</protein>
<feature type="region of interest" description="Disordered" evidence="1">
    <location>
        <begin position="119"/>
        <end position="149"/>
    </location>
</feature>
<keyword evidence="2" id="KW-0472">Membrane</keyword>
<evidence type="ECO:0000256" key="1">
    <source>
        <dbReference type="SAM" id="MobiDB-lite"/>
    </source>
</evidence>
<feature type="transmembrane region" description="Helical" evidence="2">
    <location>
        <begin position="32"/>
        <end position="49"/>
    </location>
</feature>
<dbReference type="RefSeq" id="WP_208832508.1">
    <property type="nucleotide sequence ID" value="NZ_CP072110.1"/>
</dbReference>
<evidence type="ECO:0000313" key="4">
    <source>
        <dbReference type="Proteomes" id="UP000682739"/>
    </source>
</evidence>